<name>A0AAV7WLT6_PLEWA</name>
<protein>
    <submittedName>
        <fullName evidence="2">Uncharacterized protein</fullName>
    </submittedName>
</protein>
<gene>
    <name evidence="2" type="ORF">NDU88_001264</name>
</gene>
<reference evidence="2" key="1">
    <citation type="journal article" date="2022" name="bioRxiv">
        <title>Sequencing and chromosome-scale assembly of the giantPleurodeles waltlgenome.</title>
        <authorList>
            <person name="Brown T."/>
            <person name="Elewa A."/>
            <person name="Iarovenko S."/>
            <person name="Subramanian E."/>
            <person name="Araus A.J."/>
            <person name="Petzold A."/>
            <person name="Susuki M."/>
            <person name="Suzuki K.-i.T."/>
            <person name="Hayashi T."/>
            <person name="Toyoda A."/>
            <person name="Oliveira C."/>
            <person name="Osipova E."/>
            <person name="Leigh N.D."/>
            <person name="Simon A."/>
            <person name="Yun M.H."/>
        </authorList>
    </citation>
    <scope>NUCLEOTIDE SEQUENCE</scope>
    <source>
        <strain evidence="2">20211129_DDA</strain>
        <tissue evidence="2">Liver</tissue>
    </source>
</reference>
<organism evidence="2 3">
    <name type="scientific">Pleurodeles waltl</name>
    <name type="common">Iberian ribbed newt</name>
    <dbReference type="NCBI Taxonomy" id="8319"/>
    <lineage>
        <taxon>Eukaryota</taxon>
        <taxon>Metazoa</taxon>
        <taxon>Chordata</taxon>
        <taxon>Craniata</taxon>
        <taxon>Vertebrata</taxon>
        <taxon>Euteleostomi</taxon>
        <taxon>Amphibia</taxon>
        <taxon>Batrachia</taxon>
        <taxon>Caudata</taxon>
        <taxon>Salamandroidea</taxon>
        <taxon>Salamandridae</taxon>
        <taxon>Pleurodelinae</taxon>
        <taxon>Pleurodeles</taxon>
    </lineage>
</organism>
<dbReference type="AlphaFoldDB" id="A0AAV7WLT6"/>
<sequence>MNSTFDVLVLKRKRRIRVCVYLPFRPRWNIATVSGWLVVQTRGAGSRRGRRTPELTGSLSWSAAFQELYKAPLKVAAQWLIYGCEKQLRRRAAARRGLQRGNSIGARCKCQGGKGAPGSRPAAGRRQMFLRRPDPGKMLPVRRGRVSPRDRVTRDRGRRS</sequence>
<comment type="caution">
    <text evidence="2">The sequence shown here is derived from an EMBL/GenBank/DDBJ whole genome shotgun (WGS) entry which is preliminary data.</text>
</comment>
<dbReference type="Proteomes" id="UP001066276">
    <property type="component" value="Chromosome 1_1"/>
</dbReference>
<proteinExistence type="predicted"/>
<feature type="compositionally biased region" description="Basic and acidic residues" evidence="1">
    <location>
        <begin position="147"/>
        <end position="160"/>
    </location>
</feature>
<feature type="region of interest" description="Disordered" evidence="1">
    <location>
        <begin position="104"/>
        <end position="160"/>
    </location>
</feature>
<accession>A0AAV7WLT6</accession>
<evidence type="ECO:0000313" key="3">
    <source>
        <dbReference type="Proteomes" id="UP001066276"/>
    </source>
</evidence>
<evidence type="ECO:0000313" key="2">
    <source>
        <dbReference type="EMBL" id="KAJ1213631.1"/>
    </source>
</evidence>
<keyword evidence="3" id="KW-1185">Reference proteome</keyword>
<evidence type="ECO:0000256" key="1">
    <source>
        <dbReference type="SAM" id="MobiDB-lite"/>
    </source>
</evidence>
<dbReference type="EMBL" id="JANPWB010000001">
    <property type="protein sequence ID" value="KAJ1213631.1"/>
    <property type="molecule type" value="Genomic_DNA"/>
</dbReference>